<protein>
    <recommendedName>
        <fullName evidence="4">DUF4251 domain-containing protein</fullName>
    </recommendedName>
</protein>
<gene>
    <name evidence="2" type="ORF">EZJ43_11450</name>
</gene>
<dbReference type="Proteomes" id="UP000295668">
    <property type="component" value="Unassembled WGS sequence"/>
</dbReference>
<evidence type="ECO:0000313" key="3">
    <source>
        <dbReference type="Proteomes" id="UP000295668"/>
    </source>
</evidence>
<feature type="chain" id="PRO_5020475226" description="DUF4251 domain-containing protein" evidence="1">
    <location>
        <begin position="21"/>
        <end position="192"/>
    </location>
</feature>
<dbReference type="RefSeq" id="WP_133262846.1">
    <property type="nucleotide sequence ID" value="NZ_SJCY01000007.1"/>
</dbReference>
<feature type="signal peptide" evidence="1">
    <location>
        <begin position="1"/>
        <end position="20"/>
    </location>
</feature>
<evidence type="ECO:0008006" key="4">
    <source>
        <dbReference type="Google" id="ProtNLM"/>
    </source>
</evidence>
<reference evidence="2 3" key="1">
    <citation type="submission" date="2019-02" db="EMBL/GenBank/DDBJ databases">
        <title>Pedobacter sp. nov., a novel speices isolated from soil of pinguins habitat in Antarcitica.</title>
        <authorList>
            <person name="He R.-H."/>
        </authorList>
    </citation>
    <scope>NUCLEOTIDE SEQUENCE [LARGE SCALE GENOMIC DNA]</scope>
    <source>
        <strain evidence="2 3">E01020</strain>
    </source>
</reference>
<evidence type="ECO:0000313" key="2">
    <source>
        <dbReference type="EMBL" id="TDG35956.1"/>
    </source>
</evidence>
<keyword evidence="1" id="KW-0732">Signal</keyword>
<comment type="caution">
    <text evidence="2">The sequence shown here is derived from an EMBL/GenBank/DDBJ whole genome shotgun (WGS) entry which is preliminary data.</text>
</comment>
<dbReference type="AlphaFoldDB" id="A0A4R5MKL3"/>
<organism evidence="2 3">
    <name type="scientific">Pedobacter changchengzhani</name>
    <dbReference type="NCBI Taxonomy" id="2529274"/>
    <lineage>
        <taxon>Bacteria</taxon>
        <taxon>Pseudomonadati</taxon>
        <taxon>Bacteroidota</taxon>
        <taxon>Sphingobacteriia</taxon>
        <taxon>Sphingobacteriales</taxon>
        <taxon>Sphingobacteriaceae</taxon>
        <taxon>Pedobacter</taxon>
    </lineage>
</organism>
<evidence type="ECO:0000256" key="1">
    <source>
        <dbReference type="SAM" id="SignalP"/>
    </source>
</evidence>
<proteinExistence type="predicted"/>
<name>A0A4R5MKL3_9SPHI</name>
<dbReference type="EMBL" id="SJCY01000007">
    <property type="protein sequence ID" value="TDG35956.1"/>
    <property type="molecule type" value="Genomic_DNA"/>
</dbReference>
<sequence>MKINSILFFLIIVAFQTSNAQPGKPKHKDAPSASIPDGYKNLVTEFNKRTACTIEYLDDYHYTTMHTNVPYLIKKGTISNIGFTTLTNVGNSIQIKTNDIFIGSELSDKTVNGIRKPNIYYSSFNLTFSQKNDNVNFILKSNGDIAETITKVTTYNVPNITGRWENKYCIEFNANGGRVRISFVKARSTNDK</sequence>
<accession>A0A4R5MKL3</accession>
<keyword evidence="3" id="KW-1185">Reference proteome</keyword>